<keyword evidence="3" id="KW-1185">Reference proteome</keyword>
<comment type="caution">
    <text evidence="2">The sequence shown here is derived from an EMBL/GenBank/DDBJ whole genome shotgun (WGS) entry which is preliminary data.</text>
</comment>
<dbReference type="AlphaFoldDB" id="A0AAV3PDE2"/>
<dbReference type="GO" id="GO:0004185">
    <property type="term" value="F:serine-type carboxypeptidase activity"/>
    <property type="evidence" value="ECO:0007669"/>
    <property type="project" value="InterPro"/>
</dbReference>
<keyword evidence="2" id="KW-0378">Hydrolase</keyword>
<keyword evidence="2" id="KW-0645">Protease</keyword>
<reference evidence="2 3" key="1">
    <citation type="submission" date="2024-01" db="EMBL/GenBank/DDBJ databases">
        <title>The complete chloroplast genome sequence of Lithospermum erythrorhizon: insights into the phylogenetic relationship among Boraginaceae species and the maternal lineages of purple gromwells.</title>
        <authorList>
            <person name="Okada T."/>
            <person name="Watanabe K."/>
        </authorList>
    </citation>
    <scope>NUCLEOTIDE SEQUENCE [LARGE SCALE GENOMIC DNA]</scope>
</reference>
<organism evidence="2 3">
    <name type="scientific">Lithospermum erythrorhizon</name>
    <name type="common">Purple gromwell</name>
    <name type="synonym">Lithospermum officinale var. erythrorhizon</name>
    <dbReference type="NCBI Taxonomy" id="34254"/>
    <lineage>
        <taxon>Eukaryota</taxon>
        <taxon>Viridiplantae</taxon>
        <taxon>Streptophyta</taxon>
        <taxon>Embryophyta</taxon>
        <taxon>Tracheophyta</taxon>
        <taxon>Spermatophyta</taxon>
        <taxon>Magnoliopsida</taxon>
        <taxon>eudicotyledons</taxon>
        <taxon>Gunneridae</taxon>
        <taxon>Pentapetalae</taxon>
        <taxon>asterids</taxon>
        <taxon>lamiids</taxon>
        <taxon>Boraginales</taxon>
        <taxon>Boraginaceae</taxon>
        <taxon>Boraginoideae</taxon>
        <taxon>Lithospermeae</taxon>
        <taxon>Lithospermum</taxon>
    </lineage>
</organism>
<evidence type="ECO:0000313" key="3">
    <source>
        <dbReference type="Proteomes" id="UP001454036"/>
    </source>
</evidence>
<dbReference type="Pfam" id="PF00450">
    <property type="entry name" value="Peptidase_S10"/>
    <property type="match status" value="1"/>
</dbReference>
<sequence>MAIQQPLICMLSKTRILFFEACFIVWIYSNFTFSKTIVETLPGFAGKLPFKFETGYIGVGESESVELFYYFFESENKPETHPLLLFLTGGPGCSAVHTIIYEIGPFTLMNNFINGSSTVGVELKPYSWTKVSNLLVIDQPAGCGYSYAKTEESWYGSDTKSALLTYQFIKKWLVAHPEYYKNDLYIGGDSYAGIFVPLVVEQIYNGNQMMDELPLNVKGYILGNPVTDKFGDTNGRVKYAHNMGLLSDELYESAKSNCEGNYVSHHPSNKLCDHDMQRISQCLDNICLPHILDVCCDAWTVNNKLSAMPSSHGLHPLLFLGPLKGWCQDHDFAYAYLWGNDRDVQAALNIRKGTIQEWSRCNTSISFASVGMEKREAYSSNVQSVVPIHRNLTYKHARALVYTGDHDLVVPRTSTLDWIESLGLTVKSEWRPWYVDGEIAGYNVGYSHMNYELTYATIKGGGHLPSEQKPKECFSMISRWFAGGPI</sequence>
<dbReference type="Gene3D" id="3.40.50.1820">
    <property type="entry name" value="alpha/beta hydrolase"/>
    <property type="match status" value="1"/>
</dbReference>
<protein>
    <submittedName>
        <fullName evidence="2">Serine protease</fullName>
    </submittedName>
</protein>
<dbReference type="PANTHER" id="PTHR11802:SF224">
    <property type="entry name" value="SERINE CARBOXYPEPTIDASE-LIKE 7 ISOFORM X1"/>
    <property type="match status" value="1"/>
</dbReference>
<evidence type="ECO:0000313" key="2">
    <source>
        <dbReference type="EMBL" id="GAA0149400.1"/>
    </source>
</evidence>
<proteinExistence type="inferred from homology"/>
<dbReference type="GO" id="GO:0006508">
    <property type="term" value="P:proteolysis"/>
    <property type="evidence" value="ECO:0007669"/>
    <property type="project" value="UniProtKB-KW"/>
</dbReference>
<dbReference type="InterPro" id="IPR001563">
    <property type="entry name" value="Peptidase_S10"/>
</dbReference>
<gene>
    <name evidence="2" type="ORF">LIER_08581</name>
</gene>
<evidence type="ECO:0000256" key="1">
    <source>
        <dbReference type="ARBA" id="ARBA00009431"/>
    </source>
</evidence>
<accession>A0AAV3PDE2</accession>
<dbReference type="FunFam" id="3.40.50.1820:FF:000072">
    <property type="entry name" value="Serine carboxypeptidase-like 19"/>
    <property type="match status" value="1"/>
</dbReference>
<dbReference type="PRINTS" id="PR00724">
    <property type="entry name" value="CRBOXYPTASEC"/>
</dbReference>
<dbReference type="Proteomes" id="UP001454036">
    <property type="component" value="Unassembled WGS sequence"/>
</dbReference>
<name>A0AAV3PDE2_LITER</name>
<dbReference type="SUPFAM" id="SSF53474">
    <property type="entry name" value="alpha/beta-Hydrolases"/>
    <property type="match status" value="1"/>
</dbReference>
<dbReference type="EMBL" id="BAABME010001398">
    <property type="protein sequence ID" value="GAA0149400.1"/>
    <property type="molecule type" value="Genomic_DNA"/>
</dbReference>
<dbReference type="FunFam" id="3.40.50.12670:FF:000002">
    <property type="entry name" value="Carboxypeptidase"/>
    <property type="match status" value="1"/>
</dbReference>
<dbReference type="GO" id="GO:0019748">
    <property type="term" value="P:secondary metabolic process"/>
    <property type="evidence" value="ECO:0007669"/>
    <property type="project" value="TreeGrafter"/>
</dbReference>
<dbReference type="PANTHER" id="PTHR11802">
    <property type="entry name" value="SERINE PROTEASE FAMILY S10 SERINE CARBOXYPEPTIDASE"/>
    <property type="match status" value="1"/>
</dbReference>
<dbReference type="GO" id="GO:0016747">
    <property type="term" value="F:acyltransferase activity, transferring groups other than amino-acyl groups"/>
    <property type="evidence" value="ECO:0007669"/>
    <property type="project" value="TreeGrafter"/>
</dbReference>
<dbReference type="Gene3D" id="3.40.50.12670">
    <property type="match status" value="1"/>
</dbReference>
<dbReference type="InterPro" id="IPR029058">
    <property type="entry name" value="AB_hydrolase_fold"/>
</dbReference>
<comment type="similarity">
    <text evidence="1">Belongs to the peptidase S10 family.</text>
</comment>